<proteinExistence type="evidence at transcript level"/>
<evidence type="ECO:0000313" key="1">
    <source>
        <dbReference type="EMBL" id="AAR23236.1"/>
    </source>
</evidence>
<reference evidence="1" key="1">
    <citation type="submission" date="2003-11" db="EMBL/GenBank/DDBJ databases">
        <title>Screening and cloning of human gene 5 transactivated by nonstructural protein 5A of hepatitis C virus.</title>
        <authorList>
            <person name="Zhang J."/>
            <person name="Cheng J."/>
            <person name="Wang L."/>
            <person name="Shao Q."/>
            <person name="Lu Y."/>
            <person name="Chen T."/>
            <person name="Hong Y."/>
        </authorList>
    </citation>
    <scope>NUCLEOTIDE SEQUENCE</scope>
</reference>
<dbReference type="AlphaFoldDB" id="Q6JHZ7"/>
<name>Q6JHZ7_HUMAN</name>
<accession>Q6JHZ7</accession>
<organism evidence="1">
    <name type="scientific">Homo sapiens</name>
    <name type="common">Human</name>
    <dbReference type="NCBI Taxonomy" id="9606"/>
    <lineage>
        <taxon>Eukaryota</taxon>
        <taxon>Metazoa</taxon>
        <taxon>Chordata</taxon>
        <taxon>Craniata</taxon>
        <taxon>Vertebrata</taxon>
        <taxon>Euteleostomi</taxon>
        <taxon>Mammalia</taxon>
        <taxon>Eutheria</taxon>
        <taxon>Euarchontoglires</taxon>
        <taxon>Primates</taxon>
        <taxon>Haplorrhini</taxon>
        <taxon>Catarrhini</taxon>
        <taxon>Hominidae</taxon>
        <taxon>Homo</taxon>
    </lineage>
</organism>
<protein>
    <submittedName>
        <fullName evidence="1">HCV-NS5ATP5 binding protein 1</fullName>
    </submittedName>
</protein>
<sequence>MTQSPPPGPSPDVWGLQFDMRFGWGFRAKPYHPSAVTSHSSLPVPTGATSNLLSAPMHFPILTFQVNTHNIGTFVFSFH</sequence>
<dbReference type="EMBL" id="AY459291">
    <property type="protein sequence ID" value="AAR23236.1"/>
    <property type="molecule type" value="mRNA"/>
</dbReference>